<keyword evidence="4" id="KW-1185">Reference proteome</keyword>
<dbReference type="EMBL" id="JACHFM010000002">
    <property type="protein sequence ID" value="MBB5222235.1"/>
    <property type="molecule type" value="Genomic_DNA"/>
</dbReference>
<dbReference type="SUPFAM" id="SSF56801">
    <property type="entry name" value="Acetyl-CoA synthetase-like"/>
    <property type="match status" value="1"/>
</dbReference>
<dbReference type="InterPro" id="IPR042099">
    <property type="entry name" value="ANL_N_sf"/>
</dbReference>
<sequence>MPWSERLHASSLYDQLVLTTERFPGRPALTFQLRSRPSDKVVTLDWTTFRADVTRAANLFRRLGVGDGDTVAFVLPNTIETAVTILAGSTAGIVMPINPLLPPEHIAHLLRDAGARVVVTLTPFPKSDLADRVAEAVALAPDVRTVVEVDLRRYLSGALRILVPLLRPRRRVSHHAETVDFWSALGRERGDALDFVETKGDRICARFHTGGTTGLPKLAQHRASGILYNGWCGASYAFTEADVLLCPLPLFHVFAAYPVLASCLLSGASMVMPTPMGYRGDGVLDNFWKLIERHRVTFLIAVPTAVAALMQRKVDADVSTLRLAICGSSAMPVELFRRFEEAAGVTVIEGYGMTEATCLVAVNPPFGERRVGSVGLPVPYTEVRILHCDSEGRVVRTCGTEEVGEICLRAPGVHAEIYTDPRLNRKTFADGGFLRTGDLGRLDAEGYLWITGRAKDLIIRGGHNIDPAVIEEALMRHPHVAFAGAIGQPDPLSGEVPAAYVELVAGESIEPEALIAHVRAQALEPAALPKHLEILPELPKTAVGKIFKPDLRRRAITRVFDAALAAAGSEARVTEVVEDRRRGLVARIRPGAGGPDDAAAAGALGGFAVAWEWVRPEGPADP</sequence>
<reference evidence="3 4" key="1">
    <citation type="submission" date="2020-08" db="EMBL/GenBank/DDBJ databases">
        <title>Genomic Encyclopedia of Type Strains, Phase IV (KMG-IV): sequencing the most valuable type-strain genomes for metagenomic binning, comparative biology and taxonomic classification.</title>
        <authorList>
            <person name="Goeker M."/>
        </authorList>
    </citation>
    <scope>NUCLEOTIDE SEQUENCE [LARGE SCALE GENOMIC DNA]</scope>
    <source>
        <strain evidence="3 4">DSM 101730</strain>
    </source>
</reference>
<dbReference type="InterPro" id="IPR045851">
    <property type="entry name" value="AMP-bd_C_sf"/>
</dbReference>
<gene>
    <name evidence="3" type="ORF">HNP73_002171</name>
</gene>
<dbReference type="InterPro" id="IPR050237">
    <property type="entry name" value="ATP-dep_AMP-bd_enzyme"/>
</dbReference>
<proteinExistence type="predicted"/>
<feature type="domain" description="AMP-binding enzyme C-terminal" evidence="2">
    <location>
        <begin position="470"/>
        <end position="545"/>
    </location>
</feature>
<dbReference type="NCBIfam" id="NF005714">
    <property type="entry name" value="PRK07529.1"/>
    <property type="match status" value="1"/>
</dbReference>
<dbReference type="Pfam" id="PF13193">
    <property type="entry name" value="AMP-binding_C"/>
    <property type="match status" value="1"/>
</dbReference>
<dbReference type="PANTHER" id="PTHR43767">
    <property type="entry name" value="LONG-CHAIN-FATTY-ACID--COA LIGASE"/>
    <property type="match status" value="1"/>
</dbReference>
<comment type="caution">
    <text evidence="3">The sequence shown here is derived from an EMBL/GenBank/DDBJ whole genome shotgun (WGS) entry which is preliminary data.</text>
</comment>
<dbReference type="InterPro" id="IPR025110">
    <property type="entry name" value="AMP-bd_C"/>
</dbReference>
<evidence type="ECO:0000313" key="4">
    <source>
        <dbReference type="Proteomes" id="UP000549457"/>
    </source>
</evidence>
<accession>A0A840SNR4</accession>
<name>A0A840SNR4_9RHOB</name>
<evidence type="ECO:0000259" key="1">
    <source>
        <dbReference type="Pfam" id="PF00501"/>
    </source>
</evidence>
<dbReference type="EC" id="6.2.1.-" evidence="3"/>
<dbReference type="Gene3D" id="3.30.300.30">
    <property type="match status" value="1"/>
</dbReference>
<dbReference type="Pfam" id="PF00501">
    <property type="entry name" value="AMP-binding"/>
    <property type="match status" value="1"/>
</dbReference>
<dbReference type="PANTHER" id="PTHR43767:SF1">
    <property type="entry name" value="NONRIBOSOMAL PEPTIDE SYNTHASE PES1 (EUROFUNG)-RELATED"/>
    <property type="match status" value="1"/>
</dbReference>
<dbReference type="GO" id="GO:0016878">
    <property type="term" value="F:acid-thiol ligase activity"/>
    <property type="evidence" value="ECO:0007669"/>
    <property type="project" value="UniProtKB-ARBA"/>
</dbReference>
<keyword evidence="3" id="KW-0436">Ligase</keyword>
<dbReference type="AlphaFoldDB" id="A0A840SNR4"/>
<organism evidence="3 4">
    <name type="scientific">Amaricoccus macauensis</name>
    <dbReference type="NCBI Taxonomy" id="57001"/>
    <lineage>
        <taxon>Bacteria</taxon>
        <taxon>Pseudomonadati</taxon>
        <taxon>Pseudomonadota</taxon>
        <taxon>Alphaproteobacteria</taxon>
        <taxon>Rhodobacterales</taxon>
        <taxon>Paracoccaceae</taxon>
        <taxon>Amaricoccus</taxon>
    </lineage>
</organism>
<dbReference type="InterPro" id="IPR000873">
    <property type="entry name" value="AMP-dep_synth/lig_dom"/>
</dbReference>
<evidence type="ECO:0000259" key="2">
    <source>
        <dbReference type="Pfam" id="PF13193"/>
    </source>
</evidence>
<dbReference type="Gene3D" id="3.40.50.12780">
    <property type="entry name" value="N-terminal domain of ligase-like"/>
    <property type="match status" value="1"/>
</dbReference>
<protein>
    <submittedName>
        <fullName evidence="3">Fatty-acyl-CoA synthase</fullName>
        <ecNumber evidence="3">6.2.1.-</ecNumber>
    </submittedName>
</protein>
<evidence type="ECO:0000313" key="3">
    <source>
        <dbReference type="EMBL" id="MBB5222235.1"/>
    </source>
</evidence>
<feature type="domain" description="AMP-dependent synthetase/ligase" evidence="1">
    <location>
        <begin position="21"/>
        <end position="413"/>
    </location>
</feature>
<dbReference type="Proteomes" id="UP000549457">
    <property type="component" value="Unassembled WGS sequence"/>
</dbReference>